<organism evidence="1">
    <name type="scientific">viral metagenome</name>
    <dbReference type="NCBI Taxonomy" id="1070528"/>
    <lineage>
        <taxon>unclassified sequences</taxon>
        <taxon>metagenomes</taxon>
        <taxon>organismal metagenomes</taxon>
    </lineage>
</organism>
<evidence type="ECO:0000313" key="1">
    <source>
        <dbReference type="EMBL" id="QHT03584.1"/>
    </source>
</evidence>
<accession>A0A6C0CIU7</accession>
<protein>
    <submittedName>
        <fullName evidence="1">Uncharacterized protein</fullName>
    </submittedName>
</protein>
<sequence length="202" mass="23178">MTYYNALFDCHCYEGTDTPAPGKIKKEKPPAPDRSRTLFPVSVLACLPSQPPKAKKKYSLLSSRKDLPETVVEQKHWHNFSLSRYACWKGNDCTATCPECNATSKCVVHDEQLRKSRGLVGYRLCYVCNLHMCWANPTMCKNSKYIMSRQDDTRFSICSNLCLNILDHVVPVNTLWILSRRGDLPLTKDVITIIFKVLRKMR</sequence>
<proteinExistence type="predicted"/>
<dbReference type="AlphaFoldDB" id="A0A6C0CIU7"/>
<name>A0A6C0CIU7_9ZZZZ</name>
<dbReference type="EMBL" id="MN739413">
    <property type="protein sequence ID" value="QHT03584.1"/>
    <property type="molecule type" value="Genomic_DNA"/>
</dbReference>
<reference evidence="1" key="1">
    <citation type="journal article" date="2020" name="Nature">
        <title>Giant virus diversity and host interactions through global metagenomics.</title>
        <authorList>
            <person name="Schulz F."/>
            <person name="Roux S."/>
            <person name="Paez-Espino D."/>
            <person name="Jungbluth S."/>
            <person name="Walsh D.A."/>
            <person name="Denef V.J."/>
            <person name="McMahon K.D."/>
            <person name="Konstantinidis K.T."/>
            <person name="Eloe-Fadrosh E.A."/>
            <person name="Kyrpides N.C."/>
            <person name="Woyke T."/>
        </authorList>
    </citation>
    <scope>NUCLEOTIDE SEQUENCE</scope>
    <source>
        <strain evidence="1">GVMAG-M-3300021079-18</strain>
    </source>
</reference>